<dbReference type="InterPro" id="IPR018639">
    <property type="entry name" value="DUF2062"/>
</dbReference>
<dbReference type="RefSeq" id="WP_011828982.1">
    <property type="nucleotide sequence ID" value="NC_008825.1"/>
</dbReference>
<reference evidence="3 4" key="1">
    <citation type="journal article" date="2007" name="J. Bacteriol.">
        <title>Whole-genome analysis of the methyl tert-butyl ether-degrading beta-proteobacterium Methylibium petroleiphilum PM1.</title>
        <authorList>
            <person name="Kane S.R."/>
            <person name="Chakicherla A.Y."/>
            <person name="Chain P.S.G."/>
            <person name="Schmidt R."/>
            <person name="Shin M.W."/>
            <person name="Legler T.C."/>
            <person name="Scow K.M."/>
            <person name="Larimer F.W."/>
            <person name="Lucas S.M."/>
            <person name="Richardson P.M."/>
            <person name="Hristova K.R."/>
        </authorList>
    </citation>
    <scope>NUCLEOTIDE SEQUENCE [LARGE SCALE GENOMIC DNA]</scope>
    <source>
        <strain evidence="4">ATCC BAA-1232 / LMG 22953 / PM1</strain>
    </source>
</reference>
<dbReference type="STRING" id="420662.Mpe_A1383"/>
<gene>
    <name evidence="3" type="ordered locus">Mpe_A1383</name>
</gene>
<dbReference type="Pfam" id="PF09835">
    <property type="entry name" value="DUF2062"/>
    <property type="match status" value="1"/>
</dbReference>
<feature type="transmembrane region" description="Helical" evidence="1">
    <location>
        <begin position="37"/>
        <end position="64"/>
    </location>
</feature>
<accession>A2SFK6</accession>
<dbReference type="eggNOG" id="COG3216">
    <property type="taxonomic scope" value="Bacteria"/>
</dbReference>
<evidence type="ECO:0000313" key="3">
    <source>
        <dbReference type="EMBL" id="ABM94345.1"/>
    </source>
</evidence>
<dbReference type="EMBL" id="CP000555">
    <property type="protein sequence ID" value="ABM94345.1"/>
    <property type="molecule type" value="Genomic_DNA"/>
</dbReference>
<dbReference type="KEGG" id="mpt:Mpe_A1383"/>
<keyword evidence="1" id="KW-1133">Transmembrane helix</keyword>
<feature type="domain" description="DUF2062" evidence="2">
    <location>
        <begin position="17"/>
        <end position="169"/>
    </location>
</feature>
<dbReference type="Proteomes" id="UP000000366">
    <property type="component" value="Chromosome"/>
</dbReference>
<keyword evidence="1" id="KW-0472">Membrane</keyword>
<dbReference type="AlphaFoldDB" id="A2SFK6"/>
<evidence type="ECO:0000259" key="2">
    <source>
        <dbReference type="Pfam" id="PF09835"/>
    </source>
</evidence>
<protein>
    <recommendedName>
        <fullName evidence="2">DUF2062 domain-containing protein</fullName>
    </recommendedName>
</protein>
<evidence type="ECO:0000313" key="4">
    <source>
        <dbReference type="Proteomes" id="UP000000366"/>
    </source>
</evidence>
<dbReference type="PANTHER" id="PTHR40547">
    <property type="entry name" value="SLL0298 PROTEIN"/>
    <property type="match status" value="1"/>
</dbReference>
<name>A2SFK6_METPP</name>
<organism evidence="3 4">
    <name type="scientific">Methylibium petroleiphilum (strain ATCC BAA-1232 / LMG 22953 / PM1)</name>
    <dbReference type="NCBI Taxonomy" id="420662"/>
    <lineage>
        <taxon>Bacteria</taxon>
        <taxon>Pseudomonadati</taxon>
        <taxon>Pseudomonadota</taxon>
        <taxon>Betaproteobacteria</taxon>
        <taxon>Burkholderiales</taxon>
        <taxon>Sphaerotilaceae</taxon>
        <taxon>Methylibium</taxon>
    </lineage>
</organism>
<proteinExistence type="predicted"/>
<dbReference type="HOGENOM" id="CLU_102912_3_0_4"/>
<feature type="transmembrane region" description="Helical" evidence="1">
    <location>
        <begin position="70"/>
        <end position="92"/>
    </location>
</feature>
<keyword evidence="4" id="KW-1185">Reference proteome</keyword>
<keyword evidence="1" id="KW-0812">Transmembrane</keyword>
<sequence>MKRWIPTREQLRRSKWLRPVAHHLDNERLWRTDRGSVARAVAIGVFVGFMLPVAQFLFAIAVAIALRGHVAIAAAATLITNPFTFPPIYWAAYKIGRFLLGEPDDEAAALRVESETAALLEQQGFIEGLWTAAQSAGAPLLVGLASLAVIGAATGFTLVWLLWRPRPEHRPDEDERPPEQ</sequence>
<dbReference type="PANTHER" id="PTHR40547:SF1">
    <property type="entry name" value="SLL0298 PROTEIN"/>
    <property type="match status" value="1"/>
</dbReference>
<feature type="transmembrane region" description="Helical" evidence="1">
    <location>
        <begin position="140"/>
        <end position="163"/>
    </location>
</feature>
<evidence type="ECO:0000256" key="1">
    <source>
        <dbReference type="SAM" id="Phobius"/>
    </source>
</evidence>